<dbReference type="STRING" id="1206466.K0KM94"/>
<dbReference type="InterPro" id="IPR052833">
    <property type="entry name" value="Telomeric_DNA-bd_trans-reg"/>
</dbReference>
<keyword evidence="3" id="KW-0131">Cell cycle</keyword>
<feature type="compositionally biased region" description="Basic and acidic residues" evidence="4">
    <location>
        <begin position="94"/>
        <end position="119"/>
    </location>
</feature>
<accession>K0KM94</accession>
<dbReference type="PROSITE" id="PS51294">
    <property type="entry name" value="HTH_MYB"/>
    <property type="match status" value="1"/>
</dbReference>
<dbReference type="FunFam" id="1.10.10.60:FF:000137">
    <property type="entry name" value="MYB DNA binding protein"/>
    <property type="match status" value="1"/>
</dbReference>
<dbReference type="FunCoup" id="K0KM94">
    <property type="interactions" value="559"/>
</dbReference>
<dbReference type="GO" id="GO:0003691">
    <property type="term" value="F:double-stranded telomeric DNA binding"/>
    <property type="evidence" value="ECO:0007669"/>
    <property type="project" value="TreeGrafter"/>
</dbReference>
<feature type="region of interest" description="Disordered" evidence="4">
    <location>
        <begin position="1"/>
        <end position="269"/>
    </location>
</feature>
<evidence type="ECO:0000256" key="4">
    <source>
        <dbReference type="SAM" id="MobiDB-lite"/>
    </source>
</evidence>
<feature type="region of interest" description="Disordered" evidence="4">
    <location>
        <begin position="635"/>
        <end position="700"/>
    </location>
</feature>
<feature type="compositionally biased region" description="Basic and acidic residues" evidence="4">
    <location>
        <begin position="635"/>
        <end position="655"/>
    </location>
</feature>
<feature type="domain" description="Myb-like" evidence="5">
    <location>
        <begin position="699"/>
        <end position="754"/>
    </location>
</feature>
<organism evidence="7 8">
    <name type="scientific">Wickerhamomyces ciferrii (strain ATCC 14091 / BCRC 22168 / CBS 111 / JCM 3599 / NBRC 0793 / NRRL Y-1031 F-60-10)</name>
    <name type="common">Yeast</name>
    <name type="synonym">Pichia ciferrii</name>
    <dbReference type="NCBI Taxonomy" id="1206466"/>
    <lineage>
        <taxon>Eukaryota</taxon>
        <taxon>Fungi</taxon>
        <taxon>Dikarya</taxon>
        <taxon>Ascomycota</taxon>
        <taxon>Saccharomycotina</taxon>
        <taxon>Saccharomycetes</taxon>
        <taxon>Phaffomycetales</taxon>
        <taxon>Wickerhamomycetaceae</taxon>
        <taxon>Wickerhamomyces</taxon>
    </lineage>
</organism>
<dbReference type="PANTHER" id="PTHR47807">
    <property type="entry name" value="PROTEIN TBF1"/>
    <property type="match status" value="1"/>
</dbReference>
<evidence type="ECO:0000256" key="3">
    <source>
        <dbReference type="ARBA" id="ARBA00023306"/>
    </source>
</evidence>
<evidence type="ECO:0000256" key="2">
    <source>
        <dbReference type="ARBA" id="ARBA00023242"/>
    </source>
</evidence>
<evidence type="ECO:0000256" key="1">
    <source>
        <dbReference type="ARBA" id="ARBA00023125"/>
    </source>
</evidence>
<feature type="compositionally biased region" description="Polar residues" evidence="4">
    <location>
        <begin position="253"/>
        <end position="269"/>
    </location>
</feature>
<evidence type="ECO:0000313" key="8">
    <source>
        <dbReference type="Proteomes" id="UP000009328"/>
    </source>
</evidence>
<dbReference type="InterPro" id="IPR017930">
    <property type="entry name" value="Myb_dom"/>
</dbReference>
<dbReference type="EMBL" id="CAIF01000242">
    <property type="protein sequence ID" value="CCH46375.1"/>
    <property type="molecule type" value="Genomic_DNA"/>
</dbReference>
<dbReference type="InterPro" id="IPR001005">
    <property type="entry name" value="SANT/Myb"/>
</dbReference>
<feature type="compositionally biased region" description="Low complexity" evidence="4">
    <location>
        <begin position="184"/>
        <end position="215"/>
    </location>
</feature>
<dbReference type="PROSITE" id="PS50090">
    <property type="entry name" value="MYB_LIKE"/>
    <property type="match status" value="1"/>
</dbReference>
<dbReference type="GO" id="GO:0010833">
    <property type="term" value="P:telomere maintenance via telomere lengthening"/>
    <property type="evidence" value="ECO:0007669"/>
    <property type="project" value="TreeGrafter"/>
</dbReference>
<evidence type="ECO:0000259" key="6">
    <source>
        <dbReference type="PROSITE" id="PS51294"/>
    </source>
</evidence>
<feature type="compositionally biased region" description="Basic and acidic residues" evidence="4">
    <location>
        <begin position="849"/>
        <end position="867"/>
    </location>
</feature>
<feature type="compositionally biased region" description="Low complexity" evidence="4">
    <location>
        <begin position="790"/>
        <end position="800"/>
    </location>
</feature>
<feature type="compositionally biased region" description="Basic and acidic residues" evidence="4">
    <location>
        <begin position="133"/>
        <end position="183"/>
    </location>
</feature>
<comment type="caution">
    <text evidence="7">The sequence shown here is derived from an EMBL/GenBank/DDBJ whole genome shotgun (WGS) entry which is preliminary data.</text>
</comment>
<feature type="compositionally biased region" description="Basic and acidic residues" evidence="4">
    <location>
        <begin position="34"/>
        <end position="46"/>
    </location>
</feature>
<reference evidence="7 8" key="1">
    <citation type="journal article" date="2012" name="Eukaryot. Cell">
        <title>Draft genome sequence of Wickerhamomyces ciferrii NRRL Y-1031 F-60-10.</title>
        <authorList>
            <person name="Schneider J."/>
            <person name="Andrea H."/>
            <person name="Blom J."/>
            <person name="Jaenicke S."/>
            <person name="Ruckert C."/>
            <person name="Schorsch C."/>
            <person name="Szczepanowski R."/>
            <person name="Farwick M."/>
            <person name="Goesmann A."/>
            <person name="Puhler A."/>
            <person name="Schaffer S."/>
            <person name="Tauch A."/>
            <person name="Kohler T."/>
            <person name="Brinkrolf K."/>
        </authorList>
    </citation>
    <scope>NUCLEOTIDE SEQUENCE [LARGE SCALE GENOMIC DNA]</scope>
    <source>
        <strain evidence="8">ATCC 14091 / BCRC 22168 / CBS 111 / JCM 3599 / NBRC 0793 / NRRL Y-1031 F-60-10</strain>
    </source>
</reference>
<feature type="region of interest" description="Disordered" evidence="4">
    <location>
        <begin position="764"/>
        <end position="888"/>
    </location>
</feature>
<feature type="compositionally biased region" description="Low complexity" evidence="4">
    <location>
        <begin position="224"/>
        <end position="235"/>
    </location>
</feature>
<feature type="compositionally biased region" description="Polar residues" evidence="4">
    <location>
        <begin position="819"/>
        <end position="848"/>
    </location>
</feature>
<evidence type="ECO:0000313" key="7">
    <source>
        <dbReference type="EMBL" id="CCH46375.1"/>
    </source>
</evidence>
<proteinExistence type="predicted"/>
<name>K0KM94_WICCF</name>
<dbReference type="InParanoid" id="K0KM94"/>
<feature type="compositionally biased region" description="Basic and acidic residues" evidence="4">
    <location>
        <begin position="1"/>
        <end position="17"/>
    </location>
</feature>
<dbReference type="InterPro" id="IPR009057">
    <property type="entry name" value="Homeodomain-like_sf"/>
</dbReference>
<dbReference type="HOGENOM" id="CLU_324968_0_0_1"/>
<dbReference type="eggNOG" id="ENOG502QRT9">
    <property type="taxonomic scope" value="Eukaryota"/>
</dbReference>
<keyword evidence="2" id="KW-0539">Nucleus</keyword>
<keyword evidence="1" id="KW-0238">DNA-binding</keyword>
<dbReference type="GO" id="GO:0042803">
    <property type="term" value="F:protein homodimerization activity"/>
    <property type="evidence" value="ECO:0007669"/>
    <property type="project" value="InterPro"/>
</dbReference>
<feature type="compositionally biased region" description="Polar residues" evidence="4">
    <location>
        <begin position="658"/>
        <end position="668"/>
    </location>
</feature>
<dbReference type="Pfam" id="PF08558">
    <property type="entry name" value="TRF"/>
    <property type="match status" value="1"/>
</dbReference>
<evidence type="ECO:0000259" key="5">
    <source>
        <dbReference type="PROSITE" id="PS50090"/>
    </source>
</evidence>
<dbReference type="SUPFAM" id="SSF46689">
    <property type="entry name" value="Homeodomain-like"/>
    <property type="match status" value="1"/>
</dbReference>
<sequence>MVDEHENIADESIKKGLSDNNNNNNNNNDAISDAIDKDIEISKNVEDEQLTGRGSSAQDFEDAMDRVLGGLSEQGPHDHDNIDVNDDGSNNKVSESHEQNHGQDHDVLKEINDVLDHENAQGSNIENENQEQNIEKQDEATKESTNEVHNPNEKSQDDSLPDQEPKEKSNELQEQEQEKHKGQPQDQSQEQIQEQSQEQSQGQSQEQSQEQPQEQNQDKEDQVQNKQQQQSTTQDDLAHKESPKDKEQEPKENQQYSESSIEPSLQSPHSIDTIIRNGVPIPKDSALLTPLQISYNPLQEDEVSSDVLVKANLASLPLSLQAHESLSIRVQFLIHSVPLLDNIATQILRIIGVGPYEETLAIITAEEPTPEGLVYKDLVELFEQVKRIFSEEDPFLSFHNIIEDLNELSLDVVKSLRNLEDQLDSAFRKANLASFLLATLGSIEVGFFYLNESFLDVFCPTYNNGWTKNPNSTYHQHLNSTTSITAGKLLKAQAALFLELKTQAYISALESGDRSKEEVLDDIFPDFLKDQLLHRRQTTELTPAEQDFLQRCKSRRETLFSTPDDQDLAEHYEWLIFLKELFNYVSKNIGFLIWGRKGRHQELTTIGFDSSGSSTPITAFASFSKEELQRKLEEQRLKEREAKERAEKQDREKLPTARQLNKKNQLQKSTTGSNSSGNTSRQNKSTAARNPPRLRHILRRPWTGEEEEALIDALKLIGPQWSKILELHGAGGSKSEALKNRTQVQLKDKARNWKMGYLKNKGEAPDYLSKVTGDLGDDRSTKKRRRDNTNAKNATNSAAAQSGAPPSLTGNKKARATAKSITSDNNLSNQEIQSSTSETNRVSQQESSVRLEKPDDQSSDKTTDKETNTSQDPITSEKGPDGDVSMQE</sequence>
<dbReference type="SMART" id="SM00717">
    <property type="entry name" value="SANT"/>
    <property type="match status" value="1"/>
</dbReference>
<gene>
    <name evidence="7" type="ORF">BN7_5968</name>
</gene>
<feature type="domain" description="HTH myb-type" evidence="6">
    <location>
        <begin position="694"/>
        <end position="750"/>
    </location>
</feature>
<feature type="compositionally biased region" description="Low complexity" evidence="4">
    <location>
        <begin position="669"/>
        <end position="680"/>
    </location>
</feature>
<dbReference type="Pfam" id="PF00249">
    <property type="entry name" value="Myb_DNA-binding"/>
    <property type="match status" value="1"/>
</dbReference>
<feature type="compositionally biased region" description="Basic and acidic residues" evidence="4">
    <location>
        <begin position="236"/>
        <end position="252"/>
    </location>
</feature>
<dbReference type="Proteomes" id="UP000009328">
    <property type="component" value="Unassembled WGS sequence"/>
</dbReference>
<protein>
    <submittedName>
        <fullName evidence="7">Uncharacterized protein</fullName>
    </submittedName>
</protein>
<dbReference type="InterPro" id="IPR013867">
    <property type="entry name" value="Telomere_rpt-bd_fac_dimer_dom"/>
</dbReference>
<dbReference type="Gene3D" id="1.10.10.60">
    <property type="entry name" value="Homeodomain-like"/>
    <property type="match status" value="1"/>
</dbReference>
<dbReference type="CDD" id="cd11660">
    <property type="entry name" value="SANT_TRF"/>
    <property type="match status" value="1"/>
</dbReference>
<dbReference type="AlphaFoldDB" id="K0KM94"/>
<keyword evidence="8" id="KW-1185">Reference proteome</keyword>
<dbReference type="PANTHER" id="PTHR47807:SF1">
    <property type="entry name" value="PROTEIN TBF1"/>
    <property type="match status" value="1"/>
</dbReference>